<keyword evidence="2" id="KW-0813">Transport</keyword>
<feature type="transmembrane region" description="Helical" evidence="9">
    <location>
        <begin position="261"/>
        <end position="279"/>
    </location>
</feature>
<keyword evidence="7 9" id="KW-0472">Membrane</keyword>
<dbReference type="AlphaFoldDB" id="A0A0N1EXZ9"/>
<accession>A0A0N1EXZ9</accession>
<evidence type="ECO:0000256" key="5">
    <source>
        <dbReference type="ARBA" id="ARBA00022970"/>
    </source>
</evidence>
<feature type="transmembrane region" description="Helical" evidence="9">
    <location>
        <begin position="96"/>
        <end position="114"/>
    </location>
</feature>
<dbReference type="PANTHER" id="PTHR11795">
    <property type="entry name" value="BRANCHED-CHAIN AMINO ACID TRANSPORT SYSTEM PERMEASE PROTEIN LIVH"/>
    <property type="match status" value="1"/>
</dbReference>
<dbReference type="GO" id="GO:0005886">
    <property type="term" value="C:plasma membrane"/>
    <property type="evidence" value="ECO:0007669"/>
    <property type="project" value="UniProtKB-SubCell"/>
</dbReference>
<dbReference type="Pfam" id="PF02653">
    <property type="entry name" value="BPD_transp_2"/>
    <property type="match status" value="1"/>
</dbReference>
<comment type="similarity">
    <text evidence="8">Belongs to the binding-protein-dependent transport system permease family. LivHM subfamily.</text>
</comment>
<keyword evidence="4 9" id="KW-0812">Transmembrane</keyword>
<dbReference type="GO" id="GO:0022857">
    <property type="term" value="F:transmembrane transporter activity"/>
    <property type="evidence" value="ECO:0007669"/>
    <property type="project" value="InterPro"/>
</dbReference>
<keyword evidence="11" id="KW-1185">Reference proteome</keyword>
<evidence type="ECO:0000256" key="4">
    <source>
        <dbReference type="ARBA" id="ARBA00022692"/>
    </source>
</evidence>
<reference evidence="10 11" key="1">
    <citation type="submission" date="2015-07" db="EMBL/GenBank/DDBJ databases">
        <title>Whole genome sequencing of Bosea vaviloviae isolated from cave pool.</title>
        <authorList>
            <person name="Tan N.E.H."/>
            <person name="Lee Y.P."/>
            <person name="Gan H.M."/>
            <person name="Barton H."/>
            <person name="Savka M.A."/>
        </authorList>
    </citation>
    <scope>NUCLEOTIDE SEQUENCE [LARGE SCALE GENOMIC DNA]</scope>
    <source>
        <strain evidence="10 11">SD260</strain>
    </source>
</reference>
<evidence type="ECO:0000256" key="8">
    <source>
        <dbReference type="ARBA" id="ARBA00037998"/>
    </source>
</evidence>
<keyword evidence="3" id="KW-1003">Cell membrane</keyword>
<dbReference type="Proteomes" id="UP000037822">
    <property type="component" value="Unassembled WGS sequence"/>
</dbReference>
<keyword evidence="6 9" id="KW-1133">Transmembrane helix</keyword>
<feature type="transmembrane region" description="Helical" evidence="9">
    <location>
        <begin position="189"/>
        <end position="213"/>
    </location>
</feature>
<gene>
    <name evidence="10" type="ORF">AE618_27125</name>
</gene>
<evidence type="ECO:0000256" key="6">
    <source>
        <dbReference type="ARBA" id="ARBA00022989"/>
    </source>
</evidence>
<dbReference type="EMBL" id="LGSZ01000098">
    <property type="protein sequence ID" value="KPH73558.1"/>
    <property type="molecule type" value="Genomic_DNA"/>
</dbReference>
<evidence type="ECO:0000313" key="11">
    <source>
        <dbReference type="Proteomes" id="UP000037822"/>
    </source>
</evidence>
<dbReference type="InterPro" id="IPR052157">
    <property type="entry name" value="BCAA_transport_permease"/>
</dbReference>
<evidence type="ECO:0000256" key="2">
    <source>
        <dbReference type="ARBA" id="ARBA00022448"/>
    </source>
</evidence>
<comment type="subcellular location">
    <subcellularLocation>
        <location evidence="1">Cell membrane</location>
        <topology evidence="1">Multi-pass membrane protein</topology>
    </subcellularLocation>
</comment>
<dbReference type="InterPro" id="IPR001851">
    <property type="entry name" value="ABC_transp_permease"/>
</dbReference>
<proteinExistence type="inferred from homology"/>
<dbReference type="OrthoDB" id="153121at2"/>
<feature type="transmembrane region" description="Helical" evidence="9">
    <location>
        <begin position="225"/>
        <end position="249"/>
    </location>
</feature>
<feature type="transmembrane region" description="Helical" evidence="9">
    <location>
        <begin position="7"/>
        <end position="31"/>
    </location>
</feature>
<evidence type="ECO:0000256" key="1">
    <source>
        <dbReference type="ARBA" id="ARBA00004651"/>
    </source>
</evidence>
<comment type="caution">
    <text evidence="10">The sequence shown here is derived from an EMBL/GenBank/DDBJ whole genome shotgun (WGS) entry which is preliminary data.</text>
</comment>
<dbReference type="PATRIC" id="fig|1526658.3.peg.3691"/>
<evidence type="ECO:0000313" key="10">
    <source>
        <dbReference type="EMBL" id="KPH73558.1"/>
    </source>
</evidence>
<protein>
    <recommendedName>
        <fullName evidence="12">ABC transporter permease</fullName>
    </recommendedName>
</protein>
<dbReference type="RefSeq" id="WP_054212163.1">
    <property type="nucleotide sequence ID" value="NZ_LGSZ01000098.1"/>
</dbReference>
<dbReference type="PANTHER" id="PTHR11795:SF445">
    <property type="entry name" value="AMINO ACID ABC TRANSPORTER PERMEASE PROTEIN"/>
    <property type="match status" value="1"/>
</dbReference>
<dbReference type="GO" id="GO:0006865">
    <property type="term" value="P:amino acid transport"/>
    <property type="evidence" value="ECO:0007669"/>
    <property type="project" value="UniProtKB-KW"/>
</dbReference>
<feature type="transmembrane region" description="Helical" evidence="9">
    <location>
        <begin position="135"/>
        <end position="159"/>
    </location>
</feature>
<evidence type="ECO:0008006" key="12">
    <source>
        <dbReference type="Google" id="ProtNLM"/>
    </source>
</evidence>
<name>A0A0N1EXZ9_9HYPH</name>
<sequence length="291" mass="30715">MHYIPQLIVDALLLGGIYTLMVIGLALSFGVTRVINFAHGEAVMLGAYGAYTIALVSGIDPLLALPLLMVIGCLFGMALFKVAIEPVLKAPHVNQILLTFGIGLVLQNVAVMIWKADERSVVTPYAYSSFQFGEVFVPGGRLIGFGVAVVLVGALFFWLRHTEFGRATRALDEQRDAAVLVGINVKRMYALAFGLSVALGVATGVILSFIGAISPFMGFHILVKGFAIIVLGGLGSIVGAVLGAFLLAFAETAVSYYVPNGTGWAEAVAFAVLFLVLVLRPRGIVGQAVAD</sequence>
<evidence type="ECO:0000256" key="7">
    <source>
        <dbReference type="ARBA" id="ARBA00023136"/>
    </source>
</evidence>
<feature type="transmembrane region" description="Helical" evidence="9">
    <location>
        <begin position="63"/>
        <end position="84"/>
    </location>
</feature>
<keyword evidence="5" id="KW-0029">Amino-acid transport</keyword>
<organism evidence="10 11">
    <name type="scientific">Bosea vaviloviae</name>
    <dbReference type="NCBI Taxonomy" id="1526658"/>
    <lineage>
        <taxon>Bacteria</taxon>
        <taxon>Pseudomonadati</taxon>
        <taxon>Pseudomonadota</taxon>
        <taxon>Alphaproteobacteria</taxon>
        <taxon>Hyphomicrobiales</taxon>
        <taxon>Boseaceae</taxon>
        <taxon>Bosea</taxon>
    </lineage>
</organism>
<evidence type="ECO:0000256" key="9">
    <source>
        <dbReference type="SAM" id="Phobius"/>
    </source>
</evidence>
<evidence type="ECO:0000256" key="3">
    <source>
        <dbReference type="ARBA" id="ARBA00022475"/>
    </source>
</evidence>
<dbReference type="CDD" id="cd06582">
    <property type="entry name" value="TM_PBP1_LivH_like"/>
    <property type="match status" value="1"/>
</dbReference>